<gene>
    <name evidence="2" type="ORF">GJA_2691</name>
</gene>
<dbReference type="HOGENOM" id="CLU_179993_1_0_4"/>
<dbReference type="Pfam" id="PF04070">
    <property type="entry name" value="DUF378"/>
    <property type="match status" value="1"/>
</dbReference>
<dbReference type="PANTHER" id="PTHR37304">
    <property type="entry name" value="MEMBRANE PROTEIN-RELATED"/>
    <property type="match status" value="1"/>
</dbReference>
<accession>W0V7S7</accession>
<name>W0V7S7_9BURK</name>
<feature type="transmembrane region" description="Helical" evidence="1">
    <location>
        <begin position="52"/>
        <end position="70"/>
    </location>
</feature>
<reference evidence="2 3" key="1">
    <citation type="journal article" date="2015" name="Genome Announc.">
        <title>Genome Sequence of Mushroom Soft-Rot Pathogen Janthinobacterium agaricidamnosum.</title>
        <authorList>
            <person name="Graupner K."/>
            <person name="Lackner G."/>
            <person name="Hertweck C."/>
        </authorList>
    </citation>
    <scope>NUCLEOTIDE SEQUENCE [LARGE SCALE GENOMIC DNA]</scope>
    <source>
        <strain evidence="3">NBRC 102515 / DSM 9628</strain>
    </source>
</reference>
<keyword evidence="1" id="KW-0472">Membrane</keyword>
<dbReference type="PANTHER" id="PTHR37304:SF1">
    <property type="entry name" value="MEMBRANE PROTEIN"/>
    <property type="match status" value="1"/>
</dbReference>
<keyword evidence="1" id="KW-1133">Transmembrane helix</keyword>
<proteinExistence type="predicted"/>
<evidence type="ECO:0000313" key="2">
    <source>
        <dbReference type="EMBL" id="CDG83322.1"/>
    </source>
</evidence>
<sequence>MVRRDLLSSRINALDWVALILLIVGGLNWALVGLFNIDLVARILGDMTTASRIIYVLVGLAAVYSIYLCVKMMPKTST</sequence>
<dbReference type="EMBL" id="HG322949">
    <property type="protein sequence ID" value="CDG83322.1"/>
    <property type="molecule type" value="Genomic_DNA"/>
</dbReference>
<dbReference type="STRING" id="1349767.GJA_2691"/>
<dbReference type="KEGG" id="jag:GJA_2691"/>
<dbReference type="InterPro" id="IPR007211">
    <property type="entry name" value="DUF378"/>
</dbReference>
<evidence type="ECO:0000256" key="1">
    <source>
        <dbReference type="SAM" id="Phobius"/>
    </source>
</evidence>
<dbReference type="eggNOG" id="COG2155">
    <property type="taxonomic scope" value="Bacteria"/>
</dbReference>
<dbReference type="AlphaFoldDB" id="W0V7S7"/>
<feature type="transmembrane region" description="Helical" evidence="1">
    <location>
        <begin position="12"/>
        <end position="32"/>
    </location>
</feature>
<keyword evidence="3" id="KW-1185">Reference proteome</keyword>
<evidence type="ECO:0000313" key="3">
    <source>
        <dbReference type="Proteomes" id="UP000027604"/>
    </source>
</evidence>
<evidence type="ECO:0008006" key="4">
    <source>
        <dbReference type="Google" id="ProtNLM"/>
    </source>
</evidence>
<protein>
    <recommendedName>
        <fullName evidence="4">DUF378 domain-containing protein</fullName>
    </recommendedName>
</protein>
<dbReference type="Proteomes" id="UP000027604">
    <property type="component" value="Chromosome I"/>
</dbReference>
<keyword evidence="1" id="KW-0812">Transmembrane</keyword>
<organism evidence="2 3">
    <name type="scientific">Janthinobacterium agaricidamnosum NBRC 102515 = DSM 9628</name>
    <dbReference type="NCBI Taxonomy" id="1349767"/>
    <lineage>
        <taxon>Bacteria</taxon>
        <taxon>Pseudomonadati</taxon>
        <taxon>Pseudomonadota</taxon>
        <taxon>Betaproteobacteria</taxon>
        <taxon>Burkholderiales</taxon>
        <taxon>Oxalobacteraceae</taxon>
        <taxon>Janthinobacterium</taxon>
    </lineage>
</organism>
<dbReference type="PATRIC" id="fig|1349767.4.peg.4417"/>